<reference evidence="2" key="1">
    <citation type="journal article" date="2020" name="Stud. Mycol.">
        <title>101 Dothideomycetes genomes: a test case for predicting lifestyles and emergence of pathogens.</title>
        <authorList>
            <person name="Haridas S."/>
            <person name="Albert R."/>
            <person name="Binder M."/>
            <person name="Bloem J."/>
            <person name="Labutti K."/>
            <person name="Salamov A."/>
            <person name="Andreopoulos B."/>
            <person name="Baker S."/>
            <person name="Barry K."/>
            <person name="Bills G."/>
            <person name="Bluhm B."/>
            <person name="Cannon C."/>
            <person name="Castanera R."/>
            <person name="Culley D."/>
            <person name="Daum C."/>
            <person name="Ezra D."/>
            <person name="Gonzalez J."/>
            <person name="Henrissat B."/>
            <person name="Kuo A."/>
            <person name="Liang C."/>
            <person name="Lipzen A."/>
            <person name="Lutzoni F."/>
            <person name="Magnuson J."/>
            <person name="Mondo S."/>
            <person name="Nolan M."/>
            <person name="Ohm R."/>
            <person name="Pangilinan J."/>
            <person name="Park H.-J."/>
            <person name="Ramirez L."/>
            <person name="Alfaro M."/>
            <person name="Sun H."/>
            <person name="Tritt A."/>
            <person name="Yoshinaga Y."/>
            <person name="Zwiers L.-H."/>
            <person name="Turgeon B."/>
            <person name="Goodwin S."/>
            <person name="Spatafora J."/>
            <person name="Crous P."/>
            <person name="Grigoriev I."/>
        </authorList>
    </citation>
    <scope>NUCLEOTIDE SEQUENCE</scope>
    <source>
        <strain evidence="2">CBS 379.55</strain>
    </source>
</reference>
<feature type="compositionally biased region" description="Basic residues" evidence="1">
    <location>
        <begin position="174"/>
        <end position="190"/>
    </location>
</feature>
<keyword evidence="3" id="KW-1185">Reference proteome</keyword>
<proteinExistence type="predicted"/>
<evidence type="ECO:0000313" key="2">
    <source>
        <dbReference type="EMBL" id="KAF2278894.1"/>
    </source>
</evidence>
<dbReference type="GeneID" id="54555780"/>
<name>A0A6A6JRJ8_WESOR</name>
<feature type="region of interest" description="Disordered" evidence="1">
    <location>
        <begin position="161"/>
        <end position="204"/>
    </location>
</feature>
<dbReference type="Proteomes" id="UP000800097">
    <property type="component" value="Unassembled WGS sequence"/>
</dbReference>
<evidence type="ECO:0000256" key="1">
    <source>
        <dbReference type="SAM" id="MobiDB-lite"/>
    </source>
</evidence>
<organism evidence="2 3">
    <name type="scientific">Westerdykella ornata</name>
    <dbReference type="NCBI Taxonomy" id="318751"/>
    <lineage>
        <taxon>Eukaryota</taxon>
        <taxon>Fungi</taxon>
        <taxon>Dikarya</taxon>
        <taxon>Ascomycota</taxon>
        <taxon>Pezizomycotina</taxon>
        <taxon>Dothideomycetes</taxon>
        <taxon>Pleosporomycetidae</taxon>
        <taxon>Pleosporales</taxon>
        <taxon>Sporormiaceae</taxon>
        <taxon>Westerdykella</taxon>
    </lineage>
</organism>
<protein>
    <submittedName>
        <fullName evidence="2">Uncharacterized protein</fullName>
    </submittedName>
</protein>
<gene>
    <name evidence="2" type="ORF">EI97DRAFT_499435</name>
</gene>
<accession>A0A6A6JRJ8</accession>
<sequence length="204" mass="23357">MALDTSTRRSCCFGPMPHLGRVRDGVSWRLPKTQHPTTPTTWTSARLSLSFPSLPSLLQNHLFCCPFVGSSASPLHRFSFVPQPRIYDLLNLPALPWQDHRDEQETQARTRLGRRTVVFEETVRFRARENTREGLEETQATLRSADFAGLILLPSSEPLQPPCRWQRRASTTKGSKRCRRQQPSHPHCRWQGRGSSTQAPEQCR</sequence>
<dbReference type="EMBL" id="ML986487">
    <property type="protein sequence ID" value="KAF2278894.1"/>
    <property type="molecule type" value="Genomic_DNA"/>
</dbReference>
<evidence type="ECO:0000313" key="3">
    <source>
        <dbReference type="Proteomes" id="UP000800097"/>
    </source>
</evidence>
<feature type="compositionally biased region" description="Polar residues" evidence="1">
    <location>
        <begin position="193"/>
        <end position="204"/>
    </location>
</feature>
<dbReference type="RefSeq" id="XP_033656433.1">
    <property type="nucleotide sequence ID" value="XM_033802605.1"/>
</dbReference>
<dbReference type="AlphaFoldDB" id="A0A6A6JRJ8"/>